<evidence type="ECO:0000313" key="2">
    <source>
        <dbReference type="EMBL" id="GJM52673.1"/>
    </source>
</evidence>
<dbReference type="Proteomes" id="UP001207736">
    <property type="component" value="Unassembled WGS sequence"/>
</dbReference>
<sequence length="47" mass="5913">MIIDKKYRLKFLIKQNLDDFQYLLQETETDYIDLDFYFYCKFDVSQT</sequence>
<evidence type="ECO:0000313" key="3">
    <source>
        <dbReference type="Proteomes" id="UP001207736"/>
    </source>
</evidence>
<evidence type="ECO:0000313" key="1">
    <source>
        <dbReference type="EMBL" id="GJM50390.1"/>
    </source>
</evidence>
<protein>
    <submittedName>
        <fullName evidence="1">Uncharacterized protein</fullName>
    </submittedName>
</protein>
<evidence type="ECO:0000313" key="4">
    <source>
        <dbReference type="Proteomes" id="UP001208692"/>
    </source>
</evidence>
<reference evidence="1 4" key="1">
    <citation type="submission" date="2021-11" db="EMBL/GenBank/DDBJ databases">
        <title>Draft genome sequence of Capnocytophaga sp. strain KC07075 isolated from cat oral cavity.</title>
        <authorList>
            <person name="Suzuki M."/>
            <person name="Imaoka K."/>
            <person name="Kimura M."/>
            <person name="Morikawa S."/>
            <person name="Maeda K."/>
        </authorList>
    </citation>
    <scope>NUCLEOTIDE SEQUENCE</scope>
    <source>
        <strain evidence="1">KC07075</strain>
        <strain evidence="2 4">KC07079</strain>
    </source>
</reference>
<proteinExistence type="predicted"/>
<dbReference type="EMBL" id="BQKA01000025">
    <property type="protein sequence ID" value="GJM50390.1"/>
    <property type="molecule type" value="Genomic_DNA"/>
</dbReference>
<comment type="caution">
    <text evidence="1">The sequence shown here is derived from an EMBL/GenBank/DDBJ whole genome shotgun (WGS) entry which is preliminary data.</text>
</comment>
<organism evidence="1 3">
    <name type="scientific">Capnocytophaga catalasegens</name>
    <dbReference type="NCBI Taxonomy" id="1004260"/>
    <lineage>
        <taxon>Bacteria</taxon>
        <taxon>Pseudomonadati</taxon>
        <taxon>Bacteroidota</taxon>
        <taxon>Flavobacteriia</taxon>
        <taxon>Flavobacteriales</taxon>
        <taxon>Flavobacteriaceae</taxon>
        <taxon>Capnocytophaga</taxon>
    </lineage>
</organism>
<keyword evidence="4" id="KW-1185">Reference proteome</keyword>
<name>A0AAV5AXA6_9FLAO</name>
<dbReference type="AlphaFoldDB" id="A0AAV5AXA6"/>
<gene>
    <name evidence="1" type="ORF">RCZ15_13630</name>
    <name evidence="2" type="ORF">RCZ16_09900</name>
</gene>
<dbReference type="EMBL" id="BQKB01000017">
    <property type="protein sequence ID" value="GJM52673.1"/>
    <property type="molecule type" value="Genomic_DNA"/>
</dbReference>
<accession>A0AAV5AXA6</accession>
<dbReference type="Proteomes" id="UP001208692">
    <property type="component" value="Unassembled WGS sequence"/>
</dbReference>